<dbReference type="GO" id="GO:0005524">
    <property type="term" value="F:ATP binding"/>
    <property type="evidence" value="ECO:0007669"/>
    <property type="project" value="InterPro"/>
</dbReference>
<dbReference type="InterPro" id="IPR008271">
    <property type="entry name" value="Ser/Thr_kinase_AS"/>
</dbReference>
<dbReference type="GO" id="GO:0010506">
    <property type="term" value="P:regulation of autophagy"/>
    <property type="evidence" value="ECO:0007669"/>
    <property type="project" value="InterPro"/>
</dbReference>
<comment type="caution">
    <text evidence="5">The sequence shown here is derived from an EMBL/GenBank/DDBJ whole genome shotgun (WGS) entry which is preliminary data.</text>
</comment>
<accession>A0AAE0WU41</accession>
<dbReference type="InterPro" id="IPR011009">
    <property type="entry name" value="Kinase-like_dom_sf"/>
</dbReference>
<dbReference type="Gene3D" id="1.10.510.10">
    <property type="entry name" value="Transferase(Phosphotransferase) domain 1"/>
    <property type="match status" value="1"/>
</dbReference>
<dbReference type="InterPro" id="IPR045269">
    <property type="entry name" value="Atg1-like"/>
</dbReference>
<sequence length="241" mass="27204">MEIVQLAKLDAEGSSDGLTTRHKYRTTARWGYGSVEKEAVWKRVSAVGSGGFGTVYKEEAVSGEMVGALRAVKSIYKPLLRRAGTINYERELEAVARFSQQKANHLCLPLLSRPYELFFVLSYGWYDTPNAVLVVMEFVQHGDLQQHLSSPLPEPEVQQIIRQTLQGLEYMHDLGYAHRDLKPQNMLVFSKAPHWRIKLADFGLNKRIVENATFLRTDAGTPAFKAPEIFGFACDDEGLIR</sequence>
<comment type="subcellular location">
    <subcellularLocation>
        <location evidence="1">Preautophagosomal structure membrane</location>
        <topology evidence="1">Peripheral membrane protein</topology>
    </subcellularLocation>
</comment>
<dbReference type="Proteomes" id="UP001274830">
    <property type="component" value="Unassembled WGS sequence"/>
</dbReference>
<dbReference type="SUPFAM" id="SSF56112">
    <property type="entry name" value="Protein kinase-like (PK-like)"/>
    <property type="match status" value="1"/>
</dbReference>
<gene>
    <name evidence="5" type="ORF">LTR78_002301</name>
</gene>
<keyword evidence="2" id="KW-0072">Autophagy</keyword>
<keyword evidence="6" id="KW-1185">Reference proteome</keyword>
<evidence type="ECO:0000259" key="4">
    <source>
        <dbReference type="PROSITE" id="PS50011"/>
    </source>
</evidence>
<dbReference type="InterPro" id="IPR000719">
    <property type="entry name" value="Prot_kinase_dom"/>
</dbReference>
<protein>
    <recommendedName>
        <fullName evidence="3">Autophagy-related protein 1</fullName>
    </recommendedName>
</protein>
<reference evidence="5" key="1">
    <citation type="submission" date="2023-07" db="EMBL/GenBank/DDBJ databases">
        <title>Black Yeasts Isolated from many extreme environments.</title>
        <authorList>
            <person name="Coleine C."/>
            <person name="Stajich J.E."/>
            <person name="Selbmann L."/>
        </authorList>
    </citation>
    <scope>NUCLEOTIDE SEQUENCE</scope>
    <source>
        <strain evidence="5">CCFEE 5485</strain>
    </source>
</reference>
<dbReference type="PROSITE" id="PS00108">
    <property type="entry name" value="PROTEIN_KINASE_ST"/>
    <property type="match status" value="1"/>
</dbReference>
<dbReference type="AlphaFoldDB" id="A0AAE0WU41"/>
<dbReference type="SMART" id="SM00220">
    <property type="entry name" value="S_TKc"/>
    <property type="match status" value="1"/>
</dbReference>
<name>A0AAE0WU41_9PEZI</name>
<evidence type="ECO:0000256" key="2">
    <source>
        <dbReference type="ARBA" id="ARBA00023006"/>
    </source>
</evidence>
<dbReference type="Pfam" id="PF00069">
    <property type="entry name" value="Pkinase"/>
    <property type="match status" value="1"/>
</dbReference>
<dbReference type="GO" id="GO:0006914">
    <property type="term" value="P:autophagy"/>
    <property type="evidence" value="ECO:0007669"/>
    <property type="project" value="UniProtKB-KW"/>
</dbReference>
<dbReference type="GO" id="GO:0034045">
    <property type="term" value="C:phagophore assembly site membrane"/>
    <property type="evidence" value="ECO:0007669"/>
    <property type="project" value="UniProtKB-SubCell"/>
</dbReference>
<dbReference type="PROSITE" id="PS50011">
    <property type="entry name" value="PROTEIN_KINASE_DOM"/>
    <property type="match status" value="1"/>
</dbReference>
<proteinExistence type="predicted"/>
<evidence type="ECO:0000313" key="5">
    <source>
        <dbReference type="EMBL" id="KAK3678205.1"/>
    </source>
</evidence>
<evidence type="ECO:0000256" key="3">
    <source>
        <dbReference type="ARBA" id="ARBA00030237"/>
    </source>
</evidence>
<evidence type="ECO:0000313" key="6">
    <source>
        <dbReference type="Proteomes" id="UP001274830"/>
    </source>
</evidence>
<evidence type="ECO:0000256" key="1">
    <source>
        <dbReference type="ARBA" id="ARBA00004623"/>
    </source>
</evidence>
<feature type="domain" description="Protein kinase" evidence="4">
    <location>
        <begin position="41"/>
        <end position="241"/>
    </location>
</feature>
<dbReference type="EMBL" id="JAUTXT010000005">
    <property type="protein sequence ID" value="KAK3678205.1"/>
    <property type="molecule type" value="Genomic_DNA"/>
</dbReference>
<dbReference type="GO" id="GO:0004674">
    <property type="term" value="F:protein serine/threonine kinase activity"/>
    <property type="evidence" value="ECO:0007669"/>
    <property type="project" value="InterPro"/>
</dbReference>
<dbReference type="PANTHER" id="PTHR24348">
    <property type="entry name" value="SERINE/THREONINE-PROTEIN KINASE UNC-51-RELATED"/>
    <property type="match status" value="1"/>
</dbReference>
<organism evidence="5 6">
    <name type="scientific">Recurvomyces mirabilis</name>
    <dbReference type="NCBI Taxonomy" id="574656"/>
    <lineage>
        <taxon>Eukaryota</taxon>
        <taxon>Fungi</taxon>
        <taxon>Dikarya</taxon>
        <taxon>Ascomycota</taxon>
        <taxon>Pezizomycotina</taxon>
        <taxon>Dothideomycetes</taxon>
        <taxon>Dothideomycetidae</taxon>
        <taxon>Mycosphaerellales</taxon>
        <taxon>Teratosphaeriaceae</taxon>
        <taxon>Recurvomyces</taxon>
    </lineage>
</organism>